<dbReference type="InterPro" id="IPR033134">
    <property type="entry name" value="Asp/Glu_racemase_AS_2"/>
</dbReference>
<protein>
    <submittedName>
        <fullName evidence="3">Amino acid racemase</fullName>
        <ecNumber evidence="3">5.1.1.-</ecNumber>
    </submittedName>
</protein>
<name>A0ABY2E352_9MICO</name>
<dbReference type="Gene3D" id="3.40.50.1860">
    <property type="match status" value="2"/>
</dbReference>
<comment type="similarity">
    <text evidence="1">Belongs to the aspartate/glutamate racemases family.</text>
</comment>
<dbReference type="GO" id="GO:0016853">
    <property type="term" value="F:isomerase activity"/>
    <property type="evidence" value="ECO:0007669"/>
    <property type="project" value="UniProtKB-KW"/>
</dbReference>
<dbReference type="EMBL" id="SMNA01000005">
    <property type="protein sequence ID" value="TDE94044.1"/>
    <property type="molecule type" value="Genomic_DNA"/>
</dbReference>
<evidence type="ECO:0000313" key="4">
    <source>
        <dbReference type="Proteomes" id="UP000504882"/>
    </source>
</evidence>
<gene>
    <name evidence="3" type="ORF">EXU48_11345</name>
</gene>
<dbReference type="NCBIfam" id="TIGR00035">
    <property type="entry name" value="asp_race"/>
    <property type="match status" value="1"/>
</dbReference>
<dbReference type="SUPFAM" id="SSF53681">
    <property type="entry name" value="Aspartate/glutamate racemase"/>
    <property type="match status" value="2"/>
</dbReference>
<dbReference type="InterPro" id="IPR001920">
    <property type="entry name" value="Asp/Glu_race"/>
</dbReference>
<reference evidence="3 4" key="1">
    <citation type="submission" date="2019-03" db="EMBL/GenBank/DDBJ databases">
        <title>Genomic features of bacteria from cold environments.</title>
        <authorList>
            <person name="Shen L."/>
        </authorList>
    </citation>
    <scope>NUCLEOTIDE SEQUENCE [LARGE SCALE GENOMIC DNA]</scope>
    <source>
        <strain evidence="4">T3246-1</strain>
    </source>
</reference>
<evidence type="ECO:0000313" key="3">
    <source>
        <dbReference type="EMBL" id="TDE94044.1"/>
    </source>
</evidence>
<dbReference type="EC" id="5.1.1.-" evidence="3"/>
<keyword evidence="4" id="KW-1185">Reference proteome</keyword>
<dbReference type="InterPro" id="IPR004380">
    <property type="entry name" value="Asp_race"/>
</dbReference>
<organism evidence="3 4">
    <name type="scientific">Occultella glacieicola</name>
    <dbReference type="NCBI Taxonomy" id="2518684"/>
    <lineage>
        <taxon>Bacteria</taxon>
        <taxon>Bacillati</taxon>
        <taxon>Actinomycetota</taxon>
        <taxon>Actinomycetes</taxon>
        <taxon>Micrococcales</taxon>
        <taxon>Ruaniaceae</taxon>
        <taxon>Occultella</taxon>
    </lineage>
</organism>
<dbReference type="Pfam" id="PF01177">
    <property type="entry name" value="Asp_Glu_race"/>
    <property type="match status" value="1"/>
</dbReference>
<dbReference type="RefSeq" id="WP_133107770.1">
    <property type="nucleotide sequence ID" value="NZ_SMNA01000005.1"/>
</dbReference>
<accession>A0ABY2E352</accession>
<evidence type="ECO:0000256" key="2">
    <source>
        <dbReference type="ARBA" id="ARBA00023235"/>
    </source>
</evidence>
<evidence type="ECO:0000256" key="1">
    <source>
        <dbReference type="ARBA" id="ARBA00007847"/>
    </source>
</evidence>
<dbReference type="InterPro" id="IPR015942">
    <property type="entry name" value="Asp/Glu/hydantoin_racemase"/>
</dbReference>
<dbReference type="PANTHER" id="PTHR21198">
    <property type="entry name" value="GLUTAMATE RACEMASE"/>
    <property type="match status" value="1"/>
</dbReference>
<keyword evidence="2 3" id="KW-0413">Isomerase</keyword>
<dbReference type="PANTHER" id="PTHR21198:SF7">
    <property type="entry name" value="ASPARTATE-GLUTAMATE RACEMASE FAMILY"/>
    <property type="match status" value="1"/>
</dbReference>
<proteinExistence type="inferred from homology"/>
<comment type="caution">
    <text evidence="3">The sequence shown here is derived from an EMBL/GenBank/DDBJ whole genome shotgun (WGS) entry which is preliminary data.</text>
</comment>
<sequence>MSATIGILGGMGPMATVETFRRITVETRADTDQEHFHVIVDSDPSVPDRTRALLEGGQDPRPHLLRSADRLVVAGADVICMPCNTAHAYYDWLQARVPVPIVNMIAETVRVASASGPSSFGLLATAGTCRTNVYGSAFSAAGLNLVHPHVDDQSVVSHGIARIKAGDLAVRDHFIAVADQLLAQGATALVLGCTEISLVADELARRFPVIDALGVLVAATLSRARSLTSVALLQDAEGTSSVA</sequence>
<dbReference type="PROSITE" id="PS00924">
    <property type="entry name" value="ASP_GLU_RACEMASE_2"/>
    <property type="match status" value="1"/>
</dbReference>
<dbReference type="Proteomes" id="UP000504882">
    <property type="component" value="Unassembled WGS sequence"/>
</dbReference>